<evidence type="ECO:0000313" key="2">
    <source>
        <dbReference type="EMBL" id="TDB60303.1"/>
    </source>
</evidence>
<dbReference type="Proteomes" id="UP000295598">
    <property type="component" value="Unassembled WGS sequence"/>
</dbReference>
<evidence type="ECO:0000313" key="3">
    <source>
        <dbReference type="Proteomes" id="UP000295598"/>
    </source>
</evidence>
<keyword evidence="1" id="KW-0472">Membrane</keyword>
<proteinExistence type="predicted"/>
<gene>
    <name evidence="2" type="ORF">C5467_07130</name>
</gene>
<sequence length="82" mass="9438">MSKRPIDIGLFLIVIITCCDYLHAFLLGVVSGGLDDFLYDSYPVCESVESFALYETVLFWRVLLHLIKVKQTDELSFLIYPM</sequence>
<protein>
    <submittedName>
        <fullName evidence="2">Uncharacterized protein</fullName>
    </submittedName>
</protein>
<dbReference type="EMBL" id="PUJY01000008">
    <property type="protein sequence ID" value="TDB60303.1"/>
    <property type="molecule type" value="Genomic_DNA"/>
</dbReference>
<accession>A0A4R4JZT8</accession>
<comment type="caution">
    <text evidence="2">The sequence shown here is derived from an EMBL/GenBank/DDBJ whole genome shotgun (WGS) entry which is preliminary data.</text>
</comment>
<organism evidence="2 3">
    <name type="scientific">Photorhabdus khanii subsp. guanajuatensis</name>
    <dbReference type="NCBI Taxonomy" id="2100166"/>
    <lineage>
        <taxon>Bacteria</taxon>
        <taxon>Pseudomonadati</taxon>
        <taxon>Pseudomonadota</taxon>
        <taxon>Gammaproteobacteria</taxon>
        <taxon>Enterobacterales</taxon>
        <taxon>Morganellaceae</taxon>
        <taxon>Photorhabdus</taxon>
    </lineage>
</organism>
<name>A0A4R4JZT8_9GAMM</name>
<dbReference type="AlphaFoldDB" id="A0A4R4JZT8"/>
<keyword evidence="1" id="KW-1133">Transmembrane helix</keyword>
<evidence type="ECO:0000256" key="1">
    <source>
        <dbReference type="SAM" id="Phobius"/>
    </source>
</evidence>
<reference evidence="2 3" key="1">
    <citation type="journal article" date="2019" name="Int. J. Syst. Evol. Microbiol.">
        <title>Photorhabdus khanii subsp. guanajuatensis subsp. nov., isolated from Heterorhabditis atacamensis, and Photorhabdus luminescens subsp. mexicana subsp. nov., isolated from Heterorhabditis mexicana entomopathogenic nematodes.</title>
        <authorList>
            <person name="Machado R.A.R."/>
            <person name="Bruno P."/>
            <person name="Arce C.C.M."/>
            <person name="Liechti N."/>
            <person name="Kohler A."/>
            <person name="Bernal J."/>
            <person name="Bruggmann R."/>
            <person name="Turlings T.C.J."/>
        </authorList>
    </citation>
    <scope>NUCLEOTIDE SEQUENCE [LARGE SCALE GENOMIC DNA]</scope>
    <source>
        <strain evidence="2 3">MEX20-17</strain>
    </source>
</reference>
<feature type="transmembrane region" description="Helical" evidence="1">
    <location>
        <begin position="9"/>
        <end position="31"/>
    </location>
</feature>
<keyword evidence="1" id="KW-0812">Transmembrane</keyword>